<protein>
    <submittedName>
        <fullName evidence="3">DUF1648 domain-containing protein</fullName>
    </submittedName>
</protein>
<keyword evidence="1" id="KW-1133">Transmembrane helix</keyword>
<proteinExistence type="predicted"/>
<keyword evidence="4" id="KW-1185">Reference proteome</keyword>
<accession>A0ABU2YQD2</accession>
<evidence type="ECO:0000256" key="1">
    <source>
        <dbReference type="SAM" id="Phobius"/>
    </source>
</evidence>
<gene>
    <name evidence="3" type="ORF">RM697_11465</name>
</gene>
<feature type="transmembrane region" description="Helical" evidence="1">
    <location>
        <begin position="108"/>
        <end position="128"/>
    </location>
</feature>
<dbReference type="RefSeq" id="WP_311428035.1">
    <property type="nucleotide sequence ID" value="NZ_JAVRIA010000006.1"/>
</dbReference>
<comment type="caution">
    <text evidence="3">The sequence shown here is derived from an EMBL/GenBank/DDBJ whole genome shotgun (WGS) entry which is preliminary data.</text>
</comment>
<feature type="transmembrane region" description="Helical" evidence="1">
    <location>
        <begin position="61"/>
        <end position="80"/>
    </location>
</feature>
<name>A0ABU2YQD2_9FLAO</name>
<evidence type="ECO:0000313" key="3">
    <source>
        <dbReference type="EMBL" id="MDT0559273.1"/>
    </source>
</evidence>
<evidence type="ECO:0000313" key="4">
    <source>
        <dbReference type="Proteomes" id="UP001259492"/>
    </source>
</evidence>
<keyword evidence="1" id="KW-0472">Membrane</keyword>
<dbReference type="InterPro" id="IPR012867">
    <property type="entry name" value="DUF1648"/>
</dbReference>
<keyword evidence="1" id="KW-0812">Transmembrane</keyword>
<dbReference type="Proteomes" id="UP001259492">
    <property type="component" value="Unassembled WGS sequence"/>
</dbReference>
<feature type="transmembrane region" description="Helical" evidence="1">
    <location>
        <begin position="140"/>
        <end position="160"/>
    </location>
</feature>
<organism evidence="3 4">
    <name type="scientific">Microcosmobacter mediterraneus</name>
    <dbReference type="NCBI Taxonomy" id="3075607"/>
    <lineage>
        <taxon>Bacteria</taxon>
        <taxon>Pseudomonadati</taxon>
        <taxon>Bacteroidota</taxon>
        <taxon>Flavobacteriia</taxon>
        <taxon>Flavobacteriales</taxon>
        <taxon>Flavobacteriaceae</taxon>
        <taxon>Microcosmobacter</taxon>
    </lineage>
</organism>
<dbReference type="EMBL" id="JAVRIA010000006">
    <property type="protein sequence ID" value="MDT0559273.1"/>
    <property type="molecule type" value="Genomic_DNA"/>
</dbReference>
<reference evidence="3 4" key="1">
    <citation type="submission" date="2023-09" db="EMBL/GenBank/DDBJ databases">
        <authorList>
            <person name="Rey-Velasco X."/>
        </authorList>
    </citation>
    <scope>NUCLEOTIDE SEQUENCE [LARGE SCALE GENOMIC DNA]</scope>
    <source>
        <strain evidence="3 4">W332</strain>
    </source>
</reference>
<feature type="domain" description="DUF1648" evidence="2">
    <location>
        <begin position="25"/>
        <end position="70"/>
    </location>
</feature>
<evidence type="ECO:0000259" key="2">
    <source>
        <dbReference type="Pfam" id="PF07853"/>
    </source>
</evidence>
<sequence length="167" mass="19218">MSKRPRIQIPLETFDYVIELLSLTLLIITWYFVISSYAELPDSIPTRFGIKGEPTEFNSKLILWVLPGLATFIYGLMLVLTKFPHTHNYMVNITENNALKNYRFSIRVLRIVNFLCVLLFLYLTYHIVESAKGASLSLGRMFMPIVIGSSIILPIVLVIYQKKLNKS</sequence>
<dbReference type="Pfam" id="PF07853">
    <property type="entry name" value="DUF1648"/>
    <property type="match status" value="1"/>
</dbReference>
<feature type="transmembrane region" description="Helical" evidence="1">
    <location>
        <begin position="20"/>
        <end position="38"/>
    </location>
</feature>